<dbReference type="RefSeq" id="WP_036199781.1">
    <property type="nucleotide sequence ID" value="NZ_AVCY01000009.1"/>
</dbReference>
<dbReference type="PANTHER" id="PTHR32097">
    <property type="entry name" value="CAMP-BINDING PROTEIN 1-RELATED"/>
    <property type="match status" value="1"/>
</dbReference>
<dbReference type="eggNOG" id="COG2310">
    <property type="taxonomic scope" value="Bacteria"/>
</dbReference>
<evidence type="ECO:0000313" key="3">
    <source>
        <dbReference type="EMBL" id="KGR76133.1"/>
    </source>
</evidence>
<dbReference type="CDD" id="cd06974">
    <property type="entry name" value="TerD_like"/>
    <property type="match status" value="1"/>
</dbReference>
<gene>
    <name evidence="3" type="ORF">CD33_08130</name>
</gene>
<dbReference type="PANTHER" id="PTHR32097:SF4">
    <property type="entry name" value="GENERAL STRESS PROTEIN 16U"/>
    <property type="match status" value="1"/>
</dbReference>
<sequence length="193" mass="20730">MVVSLAKGQKVDLTKTNPGLAKLIVGLGWDTNKYDGGHDFDLDSSVFLLEASNKVSGPQDFIFYNNTTGGNGSVVHSGDNLTGDGDGDDEQVTISIQDVPSNIQKITFTVTIHDAESRTQNFGMVSNAFIRVVNADTNEELIRYDLGEDFSIETAVVVGELYRHNGEWKFSAIGSGYQGGLAALCNDFGLQVG</sequence>
<dbReference type="Gene3D" id="2.60.60.30">
    <property type="entry name" value="sav2460 like domains"/>
    <property type="match status" value="1"/>
</dbReference>
<dbReference type="InterPro" id="IPR051324">
    <property type="entry name" value="Stress/Tellurium_Resist"/>
</dbReference>
<dbReference type="OrthoDB" id="4123258at2"/>
<dbReference type="AlphaFoldDB" id="A0A0A3I0G5"/>
<dbReference type="Proteomes" id="UP000030408">
    <property type="component" value="Unassembled WGS sequence"/>
</dbReference>
<evidence type="ECO:0000313" key="4">
    <source>
        <dbReference type="Proteomes" id="UP000030408"/>
    </source>
</evidence>
<evidence type="ECO:0000256" key="1">
    <source>
        <dbReference type="ARBA" id="ARBA00008775"/>
    </source>
</evidence>
<evidence type="ECO:0000259" key="2">
    <source>
        <dbReference type="Pfam" id="PF02342"/>
    </source>
</evidence>
<feature type="domain" description="TerD" evidence="2">
    <location>
        <begin position="1"/>
        <end position="188"/>
    </location>
</feature>
<name>A0A0A3I0G5_9BACL</name>
<dbReference type="Pfam" id="PF02342">
    <property type="entry name" value="TerD"/>
    <property type="match status" value="1"/>
</dbReference>
<comment type="similarity">
    <text evidence="1">Belongs to the CAPAB/TerDEXZ family.</text>
</comment>
<keyword evidence="4" id="KW-1185">Reference proteome</keyword>
<dbReference type="FunFam" id="2.60.60.30:FF:000001">
    <property type="entry name" value="Tellurium resistance protein TerD"/>
    <property type="match status" value="1"/>
</dbReference>
<accession>A0A0A3I0G5</accession>
<comment type="caution">
    <text evidence="3">The sequence shown here is derived from an EMBL/GenBank/DDBJ whole genome shotgun (WGS) entry which is preliminary data.</text>
</comment>
<proteinExistence type="inferred from homology"/>
<organism evidence="3 4">
    <name type="scientific">Ureibacillus sinduriensis BLB-1 = JCM 15800</name>
    <dbReference type="NCBI Taxonomy" id="1384057"/>
    <lineage>
        <taxon>Bacteria</taxon>
        <taxon>Bacillati</taxon>
        <taxon>Bacillota</taxon>
        <taxon>Bacilli</taxon>
        <taxon>Bacillales</taxon>
        <taxon>Caryophanaceae</taxon>
        <taxon>Ureibacillus</taxon>
    </lineage>
</organism>
<dbReference type="STRING" id="1384057.CD33_08130"/>
<dbReference type="InterPro" id="IPR003325">
    <property type="entry name" value="TerD"/>
</dbReference>
<reference evidence="3 4" key="1">
    <citation type="submission" date="2014-02" db="EMBL/GenBank/DDBJ databases">
        <title>Draft genome sequence of Lysinibacillus sinduriensis JCM 15800.</title>
        <authorList>
            <person name="Zhang F."/>
            <person name="Wang G."/>
            <person name="Zhang L."/>
        </authorList>
    </citation>
    <scope>NUCLEOTIDE SEQUENCE [LARGE SCALE GENOMIC DNA]</scope>
    <source>
        <strain evidence="3 4">JCM 15800</strain>
    </source>
</reference>
<dbReference type="EMBL" id="JPVO01000047">
    <property type="protein sequence ID" value="KGR76133.1"/>
    <property type="molecule type" value="Genomic_DNA"/>
</dbReference>
<protein>
    <submittedName>
        <fullName evidence="3">Chemical-damaging agent resistance protein C</fullName>
    </submittedName>
</protein>